<evidence type="ECO:0000313" key="2">
    <source>
        <dbReference type="EMBL" id="THG02527.1"/>
    </source>
</evidence>
<name>A0A4V3WKX1_CAMSN</name>
<gene>
    <name evidence="2" type="ORF">TEA_028681</name>
</gene>
<dbReference type="Proteomes" id="UP000306102">
    <property type="component" value="Unassembled WGS sequence"/>
</dbReference>
<sequence length="118" mass="12611">MASLKADKPCCRETAAQAKKEPAKAPAVPLPSPQPTKMVEQKPLEPKKKMVSPELTGVLPEHAGVSLAKTTVINGGNDWALVTVLLPLLKVGINGGFFNGGNKTAVNDTFNDGFRYRR</sequence>
<keyword evidence="3" id="KW-1185">Reference proteome</keyword>
<feature type="compositionally biased region" description="Basic and acidic residues" evidence="1">
    <location>
        <begin position="1"/>
        <end position="11"/>
    </location>
</feature>
<proteinExistence type="predicted"/>
<evidence type="ECO:0000313" key="3">
    <source>
        <dbReference type="Proteomes" id="UP000306102"/>
    </source>
</evidence>
<protein>
    <submittedName>
        <fullName evidence="2">Uncharacterized protein</fullName>
    </submittedName>
</protein>
<reference evidence="2 3" key="1">
    <citation type="journal article" date="2018" name="Proc. Natl. Acad. Sci. U.S.A.">
        <title>Draft genome sequence of Camellia sinensis var. sinensis provides insights into the evolution of the tea genome and tea quality.</title>
        <authorList>
            <person name="Wei C."/>
            <person name="Yang H."/>
            <person name="Wang S."/>
            <person name="Zhao J."/>
            <person name="Liu C."/>
            <person name="Gao L."/>
            <person name="Xia E."/>
            <person name="Lu Y."/>
            <person name="Tai Y."/>
            <person name="She G."/>
            <person name="Sun J."/>
            <person name="Cao H."/>
            <person name="Tong W."/>
            <person name="Gao Q."/>
            <person name="Li Y."/>
            <person name="Deng W."/>
            <person name="Jiang X."/>
            <person name="Wang W."/>
            <person name="Chen Q."/>
            <person name="Zhang S."/>
            <person name="Li H."/>
            <person name="Wu J."/>
            <person name="Wang P."/>
            <person name="Li P."/>
            <person name="Shi C."/>
            <person name="Zheng F."/>
            <person name="Jian J."/>
            <person name="Huang B."/>
            <person name="Shan D."/>
            <person name="Shi M."/>
            <person name="Fang C."/>
            <person name="Yue Y."/>
            <person name="Li F."/>
            <person name="Li D."/>
            <person name="Wei S."/>
            <person name="Han B."/>
            <person name="Jiang C."/>
            <person name="Yin Y."/>
            <person name="Xia T."/>
            <person name="Zhang Z."/>
            <person name="Bennetzen J.L."/>
            <person name="Zhao S."/>
            <person name="Wan X."/>
        </authorList>
    </citation>
    <scope>NUCLEOTIDE SEQUENCE [LARGE SCALE GENOMIC DNA]</scope>
    <source>
        <strain evidence="3">cv. Shuchazao</strain>
        <tissue evidence="2">Leaf</tissue>
    </source>
</reference>
<comment type="caution">
    <text evidence="2">The sequence shown here is derived from an EMBL/GenBank/DDBJ whole genome shotgun (WGS) entry which is preliminary data.</text>
</comment>
<dbReference type="AlphaFoldDB" id="A0A4V3WKX1"/>
<evidence type="ECO:0000256" key="1">
    <source>
        <dbReference type="SAM" id="MobiDB-lite"/>
    </source>
</evidence>
<organism evidence="2 3">
    <name type="scientific">Camellia sinensis var. sinensis</name>
    <name type="common">China tea</name>
    <dbReference type="NCBI Taxonomy" id="542762"/>
    <lineage>
        <taxon>Eukaryota</taxon>
        <taxon>Viridiplantae</taxon>
        <taxon>Streptophyta</taxon>
        <taxon>Embryophyta</taxon>
        <taxon>Tracheophyta</taxon>
        <taxon>Spermatophyta</taxon>
        <taxon>Magnoliopsida</taxon>
        <taxon>eudicotyledons</taxon>
        <taxon>Gunneridae</taxon>
        <taxon>Pentapetalae</taxon>
        <taxon>asterids</taxon>
        <taxon>Ericales</taxon>
        <taxon>Theaceae</taxon>
        <taxon>Camellia</taxon>
    </lineage>
</organism>
<feature type="compositionally biased region" description="Basic and acidic residues" evidence="1">
    <location>
        <begin position="39"/>
        <end position="48"/>
    </location>
</feature>
<accession>A0A4V3WKX1</accession>
<feature type="region of interest" description="Disordered" evidence="1">
    <location>
        <begin position="1"/>
        <end position="48"/>
    </location>
</feature>
<dbReference type="EMBL" id="SDRB02011180">
    <property type="protein sequence ID" value="THG02527.1"/>
    <property type="molecule type" value="Genomic_DNA"/>
</dbReference>